<accession>A0A914YNW7</accession>
<dbReference type="PANTHER" id="PTHR18919">
    <property type="entry name" value="ACETYL-COA C-ACYLTRANSFERASE"/>
    <property type="match status" value="1"/>
</dbReference>
<dbReference type="Gene3D" id="3.40.47.10">
    <property type="match status" value="1"/>
</dbReference>
<evidence type="ECO:0000256" key="2">
    <source>
        <dbReference type="ARBA" id="ARBA00010982"/>
    </source>
</evidence>
<comment type="similarity">
    <text evidence="2 6">Belongs to the thiolase-like superfamily. Thiolase family.</text>
</comment>
<keyword evidence="9" id="KW-1185">Reference proteome</keyword>
<dbReference type="InterPro" id="IPR002155">
    <property type="entry name" value="Thiolase"/>
</dbReference>
<dbReference type="Pfam" id="PF02803">
    <property type="entry name" value="Thiolase_C"/>
    <property type="match status" value="1"/>
</dbReference>
<evidence type="ECO:0000256" key="3">
    <source>
        <dbReference type="ARBA" id="ARBA00022679"/>
    </source>
</evidence>
<dbReference type="InterPro" id="IPR020613">
    <property type="entry name" value="Thiolase_CS"/>
</dbReference>
<dbReference type="PIRSF" id="PIRSF000429">
    <property type="entry name" value="Ac-CoA_Ac_transf"/>
    <property type="match status" value="1"/>
</dbReference>
<sequence>MPAAATSIEDIYILSAVRTPIATFRGSFNSLSSIDLGVFAAKEAISRAGIKAQQVEETIAGSVLTAGCGQNVARQISIKSGVPDTVNAYTVNKVCSSSLKALILATQSHQLGYREITLVVGAESMSQVPFYLDRGEHGYGDVKLADGIQRDGISDAILGDAMGICAEKTVKDYGFTREEQDKYALESYQRASNAWAMKLFEDEVIPVVVKNRNGPDKIISEDEEYKRLNESKVPTLRPAFVKDGSGTITAANASSLNDGAAALIIASGNASKGLKGLAKIIGYAEAARAPVDFTIAPVSAVQKLLEASKLKVSDITRFELNEAFAVTALAFMKELNIERSKINVQGGAVALGHPIGMSGARIVGTLVHQLKAGEYGIAAICNGGGEGTAMLIQRV</sequence>
<evidence type="ECO:0000256" key="6">
    <source>
        <dbReference type="RuleBase" id="RU003557"/>
    </source>
</evidence>
<dbReference type="PROSITE" id="PS00737">
    <property type="entry name" value="THIOLASE_2"/>
    <property type="match status" value="1"/>
</dbReference>
<reference evidence="10" key="1">
    <citation type="submission" date="2022-11" db="UniProtKB">
        <authorList>
            <consortium name="WormBaseParasite"/>
        </authorList>
    </citation>
    <scope>IDENTIFICATION</scope>
</reference>
<comment type="pathway">
    <text evidence="1">Lipid metabolism.</text>
</comment>
<feature type="domain" description="Thiolase N-terminal" evidence="7">
    <location>
        <begin position="11"/>
        <end position="267"/>
    </location>
</feature>
<feature type="active site" description="Acyl-thioester intermediate" evidence="5">
    <location>
        <position position="95"/>
    </location>
</feature>
<evidence type="ECO:0000259" key="7">
    <source>
        <dbReference type="Pfam" id="PF00108"/>
    </source>
</evidence>
<dbReference type="AlphaFoldDB" id="A0A914YNW7"/>
<name>A0A914YNW7_9BILA</name>
<evidence type="ECO:0000313" key="9">
    <source>
        <dbReference type="Proteomes" id="UP000887577"/>
    </source>
</evidence>
<protein>
    <submittedName>
        <fullName evidence="10">Acetyl-CoA acetyltransferase</fullName>
    </submittedName>
</protein>
<evidence type="ECO:0000256" key="5">
    <source>
        <dbReference type="PIRSR" id="PIRSR000429-1"/>
    </source>
</evidence>
<dbReference type="GO" id="GO:0006635">
    <property type="term" value="P:fatty acid beta-oxidation"/>
    <property type="evidence" value="ECO:0007669"/>
    <property type="project" value="TreeGrafter"/>
</dbReference>
<dbReference type="InterPro" id="IPR016039">
    <property type="entry name" value="Thiolase-like"/>
</dbReference>
<keyword evidence="3 6" id="KW-0808">Transferase</keyword>
<dbReference type="InterPro" id="IPR020616">
    <property type="entry name" value="Thiolase_N"/>
</dbReference>
<dbReference type="GO" id="GO:0005739">
    <property type="term" value="C:mitochondrion"/>
    <property type="evidence" value="ECO:0007669"/>
    <property type="project" value="TreeGrafter"/>
</dbReference>
<dbReference type="Proteomes" id="UP000887577">
    <property type="component" value="Unplaced"/>
</dbReference>
<evidence type="ECO:0000256" key="1">
    <source>
        <dbReference type="ARBA" id="ARBA00005189"/>
    </source>
</evidence>
<feature type="active site" description="Proton acceptor" evidence="5">
    <location>
        <position position="381"/>
    </location>
</feature>
<feature type="active site" description="Proton acceptor" evidence="5">
    <location>
        <position position="353"/>
    </location>
</feature>
<dbReference type="InterPro" id="IPR020617">
    <property type="entry name" value="Thiolase_C"/>
</dbReference>
<evidence type="ECO:0000313" key="10">
    <source>
        <dbReference type="WBParaSite" id="PSU_v2.g1905.t1"/>
    </source>
</evidence>
<organism evidence="9 10">
    <name type="scientific">Panagrolaimus superbus</name>
    <dbReference type="NCBI Taxonomy" id="310955"/>
    <lineage>
        <taxon>Eukaryota</taxon>
        <taxon>Metazoa</taxon>
        <taxon>Ecdysozoa</taxon>
        <taxon>Nematoda</taxon>
        <taxon>Chromadorea</taxon>
        <taxon>Rhabditida</taxon>
        <taxon>Tylenchina</taxon>
        <taxon>Panagrolaimomorpha</taxon>
        <taxon>Panagrolaimoidea</taxon>
        <taxon>Panagrolaimidae</taxon>
        <taxon>Panagrolaimus</taxon>
    </lineage>
</organism>
<evidence type="ECO:0000256" key="4">
    <source>
        <dbReference type="ARBA" id="ARBA00023315"/>
    </source>
</evidence>
<feature type="domain" description="Thiolase C-terminal" evidence="8">
    <location>
        <begin position="275"/>
        <end position="394"/>
    </location>
</feature>
<dbReference type="PANTHER" id="PTHR18919:SF133">
    <property type="entry name" value="ACETYL-COA C-ACETYLTRANSFERASE"/>
    <property type="match status" value="1"/>
</dbReference>
<dbReference type="NCBIfam" id="TIGR01930">
    <property type="entry name" value="AcCoA-C-Actrans"/>
    <property type="match status" value="1"/>
</dbReference>
<dbReference type="GO" id="GO:0003985">
    <property type="term" value="F:acetyl-CoA C-acetyltransferase activity"/>
    <property type="evidence" value="ECO:0007669"/>
    <property type="project" value="TreeGrafter"/>
</dbReference>
<proteinExistence type="inferred from homology"/>
<dbReference type="CDD" id="cd00751">
    <property type="entry name" value="thiolase"/>
    <property type="match status" value="1"/>
</dbReference>
<keyword evidence="4 6" id="KW-0012">Acyltransferase</keyword>
<dbReference type="WBParaSite" id="PSU_v2.g1905.t1">
    <property type="protein sequence ID" value="PSU_v2.g1905.t1"/>
    <property type="gene ID" value="PSU_v2.g1905"/>
</dbReference>
<dbReference type="Pfam" id="PF00108">
    <property type="entry name" value="Thiolase_N"/>
    <property type="match status" value="1"/>
</dbReference>
<dbReference type="PROSITE" id="PS00099">
    <property type="entry name" value="THIOLASE_3"/>
    <property type="match status" value="1"/>
</dbReference>
<dbReference type="InterPro" id="IPR020610">
    <property type="entry name" value="Thiolase_AS"/>
</dbReference>
<evidence type="ECO:0000259" key="8">
    <source>
        <dbReference type="Pfam" id="PF02803"/>
    </source>
</evidence>
<dbReference type="SUPFAM" id="SSF53901">
    <property type="entry name" value="Thiolase-like"/>
    <property type="match status" value="2"/>
</dbReference>